<dbReference type="InterPro" id="IPR049031">
    <property type="entry name" value="T2SSK_SAM-like_1st"/>
</dbReference>
<keyword evidence="7" id="KW-0653">Protein transport</keyword>
<keyword evidence="4" id="KW-1003">Cell membrane</keyword>
<keyword evidence="5" id="KW-0997">Cell inner membrane</keyword>
<evidence type="ECO:0000256" key="4">
    <source>
        <dbReference type="ARBA" id="ARBA00022475"/>
    </source>
</evidence>
<evidence type="ECO:0000256" key="7">
    <source>
        <dbReference type="ARBA" id="ARBA00022927"/>
    </source>
</evidence>
<evidence type="ECO:0000256" key="5">
    <source>
        <dbReference type="ARBA" id="ARBA00022519"/>
    </source>
</evidence>
<accession>A0A1F6CR05</accession>
<evidence type="ECO:0000256" key="1">
    <source>
        <dbReference type="ARBA" id="ARBA00004533"/>
    </source>
</evidence>
<gene>
    <name evidence="11" type="ORF">A3F84_06420</name>
</gene>
<dbReference type="AlphaFoldDB" id="A0A1F6CR05"/>
<keyword evidence="9" id="KW-0472">Membrane</keyword>
<evidence type="ECO:0000259" key="10">
    <source>
        <dbReference type="Pfam" id="PF21687"/>
    </source>
</evidence>
<evidence type="ECO:0000313" key="12">
    <source>
        <dbReference type="Proteomes" id="UP000178606"/>
    </source>
</evidence>
<dbReference type="GO" id="GO:0009306">
    <property type="term" value="P:protein secretion"/>
    <property type="evidence" value="ECO:0007669"/>
    <property type="project" value="InterPro"/>
</dbReference>
<proteinExistence type="inferred from homology"/>
<dbReference type="PIRSF" id="PIRSF002786">
    <property type="entry name" value="XcpX"/>
    <property type="match status" value="1"/>
</dbReference>
<reference evidence="11 12" key="1">
    <citation type="journal article" date="2016" name="Nat. Commun.">
        <title>Thousands of microbial genomes shed light on interconnected biogeochemical processes in an aquifer system.</title>
        <authorList>
            <person name="Anantharaman K."/>
            <person name="Brown C.T."/>
            <person name="Hug L.A."/>
            <person name="Sharon I."/>
            <person name="Castelle C.J."/>
            <person name="Probst A.J."/>
            <person name="Thomas B.C."/>
            <person name="Singh A."/>
            <person name="Wilkins M.J."/>
            <person name="Karaoz U."/>
            <person name="Brodie E.L."/>
            <person name="Williams K.H."/>
            <person name="Hubbard S.S."/>
            <person name="Banfield J.F."/>
        </authorList>
    </citation>
    <scope>NUCLEOTIDE SEQUENCE [LARGE SCALE GENOMIC DNA]</scope>
    <source>
        <strain evidence="12">RIFCSPLOWO2_12_FULL_64_10</strain>
    </source>
</reference>
<dbReference type="Proteomes" id="UP000178606">
    <property type="component" value="Unassembled WGS sequence"/>
</dbReference>
<comment type="caution">
    <text evidence="11">The sequence shown here is derived from an EMBL/GenBank/DDBJ whole genome shotgun (WGS) entry which is preliminary data.</text>
</comment>
<evidence type="ECO:0000256" key="2">
    <source>
        <dbReference type="ARBA" id="ARBA00007246"/>
    </source>
</evidence>
<keyword evidence="3" id="KW-0813">Transport</keyword>
<keyword evidence="8" id="KW-1133">Transmembrane helix</keyword>
<dbReference type="GO" id="GO:0005886">
    <property type="term" value="C:plasma membrane"/>
    <property type="evidence" value="ECO:0007669"/>
    <property type="project" value="UniProtKB-SubCell"/>
</dbReference>
<dbReference type="EMBL" id="MFKF01000178">
    <property type="protein sequence ID" value="OGG51573.1"/>
    <property type="molecule type" value="Genomic_DNA"/>
</dbReference>
<name>A0A1F6CR05_HANXR</name>
<protein>
    <recommendedName>
        <fullName evidence="10">T2SS protein K first SAM-like domain-containing protein</fullName>
    </recommendedName>
</protein>
<dbReference type="PANTHER" id="PTHR38831:SF2">
    <property type="entry name" value="TYPE II SECRETION SYSTEM PROTEIN K"/>
    <property type="match status" value="1"/>
</dbReference>
<dbReference type="SUPFAM" id="SSF158544">
    <property type="entry name" value="GspK insert domain-like"/>
    <property type="match status" value="1"/>
</dbReference>
<dbReference type="Gene3D" id="1.10.40.60">
    <property type="entry name" value="EpsJ-like"/>
    <property type="match status" value="1"/>
</dbReference>
<feature type="domain" description="T2SS protein K first SAM-like" evidence="10">
    <location>
        <begin position="94"/>
        <end position="172"/>
    </location>
</feature>
<evidence type="ECO:0000256" key="9">
    <source>
        <dbReference type="ARBA" id="ARBA00023136"/>
    </source>
</evidence>
<dbReference type="InterPro" id="IPR038072">
    <property type="entry name" value="GspK_central_sf"/>
</dbReference>
<comment type="subcellular location">
    <subcellularLocation>
        <location evidence="1">Cell inner membrane</location>
    </subcellularLocation>
</comment>
<dbReference type="Pfam" id="PF21687">
    <property type="entry name" value="T2SSK_1st"/>
    <property type="match status" value="1"/>
</dbReference>
<comment type="similarity">
    <text evidence="2">Belongs to the GSP K family.</text>
</comment>
<organism evidence="11 12">
    <name type="scientific">Handelsmanbacteria sp. (strain RIFCSPLOWO2_12_FULL_64_10)</name>
    <dbReference type="NCBI Taxonomy" id="1817868"/>
    <lineage>
        <taxon>Bacteria</taxon>
        <taxon>Candidatus Handelsmaniibacteriota</taxon>
    </lineage>
</organism>
<dbReference type="InterPro" id="IPR005628">
    <property type="entry name" value="GspK"/>
</dbReference>
<dbReference type="PANTHER" id="PTHR38831">
    <property type="entry name" value="TYPE II SECRETION SYSTEM PROTEIN K"/>
    <property type="match status" value="1"/>
</dbReference>
<evidence type="ECO:0000256" key="8">
    <source>
        <dbReference type="ARBA" id="ARBA00022989"/>
    </source>
</evidence>
<evidence type="ECO:0000256" key="3">
    <source>
        <dbReference type="ARBA" id="ARBA00022448"/>
    </source>
</evidence>
<evidence type="ECO:0000256" key="6">
    <source>
        <dbReference type="ARBA" id="ARBA00022692"/>
    </source>
</evidence>
<keyword evidence="6" id="KW-0812">Transmembrane</keyword>
<evidence type="ECO:0000313" key="11">
    <source>
        <dbReference type="EMBL" id="OGG51573.1"/>
    </source>
</evidence>
<sequence>MKGAGYGDERLTARALSESGVVRGLAELERGGASPYDALNQAWSTDEGAFREVRLGEGGFTVVHLVETDRGDEIPRYGLVDEERKIHLNEAPREALLRLPGVDEGVVAALMDWRDQDDVPEPGGAEAGYYQSLPQPYACKNGPLETVEELRLVRGVTPEILEAVRPYVTVYGDGKVNLNTAPGPVLLTLGLEEALVSKVLRFRRGFDGQEGGRDDGVFEKVSGVKDALADFEGLSPEEAAALDRVLAGCTVQSRHFRVEAMGKTERGAVRKVTAVARREEGGQARILFWHEE</sequence>